<evidence type="ECO:0000256" key="2">
    <source>
        <dbReference type="SAM" id="SignalP"/>
    </source>
</evidence>
<keyword evidence="2" id="KW-0732">Signal</keyword>
<evidence type="ECO:0000259" key="3">
    <source>
        <dbReference type="Pfam" id="PF14220"/>
    </source>
</evidence>
<organism evidence="4 5">
    <name type="scientific">Seohaeicola zhoushanensis</name>
    <dbReference type="NCBI Taxonomy" id="1569283"/>
    <lineage>
        <taxon>Bacteria</taxon>
        <taxon>Pseudomonadati</taxon>
        <taxon>Pseudomonadota</taxon>
        <taxon>Alphaproteobacteria</taxon>
        <taxon>Rhodobacterales</taxon>
        <taxon>Roseobacteraceae</taxon>
        <taxon>Seohaeicola</taxon>
    </lineage>
</organism>
<evidence type="ECO:0000256" key="1">
    <source>
        <dbReference type="SAM" id="MobiDB-lite"/>
    </source>
</evidence>
<gene>
    <name evidence="4" type="ORF">GCM10017056_26390</name>
</gene>
<dbReference type="Pfam" id="PF14220">
    <property type="entry name" value="DUF4329"/>
    <property type="match status" value="1"/>
</dbReference>
<name>A0A8J3GYT0_9RHOB</name>
<sequence length="188" mass="19898">MTRRPALPLLALCAALAGPAKAQDAAIVGFAQQLLTELQGRSFADNREYCGTIGIASDGQLVASRARRGRRDGCRPSRLPRGARPLASFHTHAAYDPAADSELPSPQDLESDMSEGIDGFVATPGGRLWFNDSVMGTTRLICGPYCLPADPAFGDGAWGYPAPFYTLQGLSDRLLPGANEVGPPPSDR</sequence>
<evidence type="ECO:0000313" key="4">
    <source>
        <dbReference type="EMBL" id="GHF53496.1"/>
    </source>
</evidence>
<dbReference type="InterPro" id="IPR025479">
    <property type="entry name" value="DUF4329"/>
</dbReference>
<accession>A0A8J3GYT0</accession>
<keyword evidence="5" id="KW-1185">Reference proteome</keyword>
<reference evidence="4" key="2">
    <citation type="submission" date="2020-09" db="EMBL/GenBank/DDBJ databases">
        <authorList>
            <person name="Sun Q."/>
            <person name="Kim S."/>
        </authorList>
    </citation>
    <scope>NUCLEOTIDE SEQUENCE</scope>
    <source>
        <strain evidence="4">KCTC 42650</strain>
    </source>
</reference>
<dbReference type="AlphaFoldDB" id="A0A8J3GYT0"/>
<dbReference type="Proteomes" id="UP000626220">
    <property type="component" value="Unassembled WGS sequence"/>
</dbReference>
<feature type="region of interest" description="Disordered" evidence="1">
    <location>
        <begin position="97"/>
        <end position="116"/>
    </location>
</feature>
<feature type="signal peptide" evidence="2">
    <location>
        <begin position="1"/>
        <end position="22"/>
    </location>
</feature>
<protein>
    <recommendedName>
        <fullName evidence="3">DUF4329 domain-containing protein</fullName>
    </recommendedName>
</protein>
<reference evidence="4" key="1">
    <citation type="journal article" date="2014" name="Int. J. Syst. Evol. Microbiol.">
        <title>Complete genome sequence of Corynebacterium casei LMG S-19264T (=DSM 44701T), isolated from a smear-ripened cheese.</title>
        <authorList>
            <consortium name="US DOE Joint Genome Institute (JGI-PGF)"/>
            <person name="Walter F."/>
            <person name="Albersmeier A."/>
            <person name="Kalinowski J."/>
            <person name="Ruckert C."/>
        </authorList>
    </citation>
    <scope>NUCLEOTIDE SEQUENCE</scope>
    <source>
        <strain evidence="4">KCTC 42650</strain>
    </source>
</reference>
<feature type="chain" id="PRO_5035156305" description="DUF4329 domain-containing protein" evidence="2">
    <location>
        <begin position="23"/>
        <end position="188"/>
    </location>
</feature>
<comment type="caution">
    <text evidence="4">The sequence shown here is derived from an EMBL/GenBank/DDBJ whole genome shotgun (WGS) entry which is preliminary data.</text>
</comment>
<evidence type="ECO:0000313" key="5">
    <source>
        <dbReference type="Proteomes" id="UP000626220"/>
    </source>
</evidence>
<dbReference type="RefSeq" id="WP_189680559.1">
    <property type="nucleotide sequence ID" value="NZ_BNCJ01000006.1"/>
</dbReference>
<dbReference type="EMBL" id="BNCJ01000006">
    <property type="protein sequence ID" value="GHF53496.1"/>
    <property type="molecule type" value="Genomic_DNA"/>
</dbReference>
<proteinExistence type="predicted"/>
<feature type="domain" description="DUF4329" evidence="3">
    <location>
        <begin position="30"/>
        <end position="143"/>
    </location>
</feature>